<evidence type="ECO:0000256" key="1">
    <source>
        <dbReference type="SAM" id="MobiDB-lite"/>
    </source>
</evidence>
<reference evidence="3" key="1">
    <citation type="submission" date="2022-11" db="UniProtKB">
        <authorList>
            <consortium name="WormBaseParasite"/>
        </authorList>
    </citation>
    <scope>IDENTIFICATION</scope>
</reference>
<name>A0A915I0U8_ROMCU</name>
<protein>
    <submittedName>
        <fullName evidence="3">Uncharacterized protein</fullName>
    </submittedName>
</protein>
<sequence length="120" mass="14252">MTKRRKHRIRNENNKKVDKNEKKKNGQAMQELSMRGSTPIYNPGWLEPVNIRSKLTYLNRCNSDWTQLLKFGLIRSAMHNSSKLKYFKISITMWTLSILTKPCWKYYPLLSKVNEFGNLI</sequence>
<feature type="region of interest" description="Disordered" evidence="1">
    <location>
        <begin position="1"/>
        <end position="30"/>
    </location>
</feature>
<organism evidence="2 3">
    <name type="scientific">Romanomermis culicivorax</name>
    <name type="common">Nematode worm</name>
    <dbReference type="NCBI Taxonomy" id="13658"/>
    <lineage>
        <taxon>Eukaryota</taxon>
        <taxon>Metazoa</taxon>
        <taxon>Ecdysozoa</taxon>
        <taxon>Nematoda</taxon>
        <taxon>Enoplea</taxon>
        <taxon>Dorylaimia</taxon>
        <taxon>Mermithida</taxon>
        <taxon>Mermithoidea</taxon>
        <taxon>Mermithidae</taxon>
        <taxon>Romanomermis</taxon>
    </lineage>
</organism>
<feature type="compositionally biased region" description="Basic and acidic residues" evidence="1">
    <location>
        <begin position="10"/>
        <end position="24"/>
    </location>
</feature>
<evidence type="ECO:0000313" key="2">
    <source>
        <dbReference type="Proteomes" id="UP000887565"/>
    </source>
</evidence>
<keyword evidence="2" id="KW-1185">Reference proteome</keyword>
<dbReference type="AlphaFoldDB" id="A0A915I0U8"/>
<accession>A0A915I0U8</accession>
<proteinExistence type="predicted"/>
<evidence type="ECO:0000313" key="3">
    <source>
        <dbReference type="WBParaSite" id="nRc.2.0.1.t07324-RA"/>
    </source>
</evidence>
<dbReference type="WBParaSite" id="nRc.2.0.1.t07324-RA">
    <property type="protein sequence ID" value="nRc.2.0.1.t07324-RA"/>
    <property type="gene ID" value="nRc.2.0.1.g07324"/>
</dbReference>
<dbReference type="Proteomes" id="UP000887565">
    <property type="component" value="Unplaced"/>
</dbReference>